<feature type="compositionally biased region" description="Basic and acidic residues" evidence="4">
    <location>
        <begin position="806"/>
        <end position="816"/>
    </location>
</feature>
<dbReference type="RefSeq" id="XP_013255417.1">
    <property type="nucleotide sequence ID" value="XM_013399963.1"/>
</dbReference>
<keyword evidence="2" id="KW-0288">FMN</keyword>
<feature type="compositionally biased region" description="Basic and acidic residues" evidence="4">
    <location>
        <begin position="971"/>
        <end position="984"/>
    </location>
</feature>
<name>A0A072NZI7_9EURO</name>
<dbReference type="InterPro" id="IPR035965">
    <property type="entry name" value="PAS-like_dom_sf"/>
</dbReference>
<gene>
    <name evidence="7" type="ORF">A1O9_11244</name>
</gene>
<evidence type="ECO:0000259" key="6">
    <source>
        <dbReference type="PROSITE" id="PS50113"/>
    </source>
</evidence>
<feature type="region of interest" description="Disordered" evidence="4">
    <location>
        <begin position="494"/>
        <end position="548"/>
    </location>
</feature>
<evidence type="ECO:0000313" key="8">
    <source>
        <dbReference type="Proteomes" id="UP000027920"/>
    </source>
</evidence>
<dbReference type="VEuPathDB" id="FungiDB:A1O9_11244"/>
<evidence type="ECO:0008006" key="9">
    <source>
        <dbReference type="Google" id="ProtNLM"/>
    </source>
</evidence>
<evidence type="ECO:0000259" key="5">
    <source>
        <dbReference type="PROSITE" id="PS50112"/>
    </source>
</evidence>
<dbReference type="PROSITE" id="PS50112">
    <property type="entry name" value="PAS"/>
    <property type="match status" value="1"/>
</dbReference>
<dbReference type="HOGENOM" id="CLU_012260_0_0_1"/>
<dbReference type="NCBIfam" id="TIGR00229">
    <property type="entry name" value="sensory_box"/>
    <property type="match status" value="1"/>
</dbReference>
<evidence type="ECO:0000256" key="1">
    <source>
        <dbReference type="ARBA" id="ARBA00022630"/>
    </source>
</evidence>
<proteinExistence type="predicted"/>
<evidence type="ECO:0000256" key="2">
    <source>
        <dbReference type="ARBA" id="ARBA00022643"/>
    </source>
</evidence>
<keyword evidence="3" id="KW-0157">Chromophore</keyword>
<dbReference type="Gene3D" id="3.30.450.20">
    <property type="entry name" value="PAS domain"/>
    <property type="match status" value="1"/>
</dbReference>
<dbReference type="GO" id="GO:0005634">
    <property type="term" value="C:nucleus"/>
    <property type="evidence" value="ECO:0007669"/>
    <property type="project" value="TreeGrafter"/>
</dbReference>
<keyword evidence="8" id="KW-1185">Reference proteome</keyword>
<dbReference type="PROSITE" id="PS50113">
    <property type="entry name" value="PAC"/>
    <property type="match status" value="1"/>
</dbReference>
<comment type="caution">
    <text evidence="7">The sequence shown here is derived from an EMBL/GenBank/DDBJ whole genome shotgun (WGS) entry which is preliminary data.</text>
</comment>
<dbReference type="EMBL" id="AMGV01000016">
    <property type="protein sequence ID" value="KEF52827.1"/>
    <property type="molecule type" value="Genomic_DNA"/>
</dbReference>
<feature type="region of interest" description="Disordered" evidence="4">
    <location>
        <begin position="971"/>
        <end position="992"/>
    </location>
</feature>
<evidence type="ECO:0000256" key="4">
    <source>
        <dbReference type="SAM" id="MobiDB-lite"/>
    </source>
</evidence>
<feature type="compositionally biased region" description="Low complexity" evidence="4">
    <location>
        <begin position="151"/>
        <end position="164"/>
    </location>
</feature>
<dbReference type="InterPro" id="IPR000014">
    <property type="entry name" value="PAS"/>
</dbReference>
<feature type="region of interest" description="Disordered" evidence="4">
    <location>
        <begin position="742"/>
        <end position="947"/>
    </location>
</feature>
<reference evidence="7 8" key="1">
    <citation type="submission" date="2013-03" db="EMBL/GenBank/DDBJ databases">
        <title>The Genome Sequence of Exophiala aquamarina CBS 119918.</title>
        <authorList>
            <consortium name="The Broad Institute Genomics Platform"/>
            <person name="Cuomo C."/>
            <person name="de Hoog S."/>
            <person name="Gorbushina A."/>
            <person name="Walker B."/>
            <person name="Young S.K."/>
            <person name="Zeng Q."/>
            <person name="Gargeya S."/>
            <person name="Fitzgerald M."/>
            <person name="Haas B."/>
            <person name="Abouelleil A."/>
            <person name="Allen A.W."/>
            <person name="Alvarado L."/>
            <person name="Arachchi H.M."/>
            <person name="Berlin A.M."/>
            <person name="Chapman S.B."/>
            <person name="Gainer-Dewar J."/>
            <person name="Goldberg J."/>
            <person name="Griggs A."/>
            <person name="Gujja S."/>
            <person name="Hansen M."/>
            <person name="Howarth C."/>
            <person name="Imamovic A."/>
            <person name="Ireland A."/>
            <person name="Larimer J."/>
            <person name="McCowan C."/>
            <person name="Murphy C."/>
            <person name="Pearson M."/>
            <person name="Poon T.W."/>
            <person name="Priest M."/>
            <person name="Roberts A."/>
            <person name="Saif S."/>
            <person name="Shea T."/>
            <person name="Sisk P."/>
            <person name="Sykes S."/>
            <person name="Wortman J."/>
            <person name="Nusbaum C."/>
            <person name="Birren B."/>
        </authorList>
    </citation>
    <scope>NUCLEOTIDE SEQUENCE [LARGE SCALE GENOMIC DNA]</scope>
    <source>
        <strain evidence="7 8">CBS 119918</strain>
    </source>
</reference>
<protein>
    <recommendedName>
        <fullName evidence="9">PAC domain-containing protein</fullName>
    </recommendedName>
</protein>
<keyword evidence="1" id="KW-0285">Flavoprotein</keyword>
<dbReference type="PANTHER" id="PTHR47429:SF9">
    <property type="entry name" value="PAS DOMAIN-CONTAINING PROTEIN"/>
    <property type="match status" value="1"/>
</dbReference>
<dbReference type="AlphaFoldDB" id="A0A072NZI7"/>
<dbReference type="PANTHER" id="PTHR47429">
    <property type="entry name" value="PROTEIN TWIN LOV 1"/>
    <property type="match status" value="1"/>
</dbReference>
<feature type="compositionally biased region" description="Pro residues" evidence="4">
    <location>
        <begin position="170"/>
        <end position="179"/>
    </location>
</feature>
<feature type="compositionally biased region" description="Polar residues" evidence="4">
    <location>
        <begin position="105"/>
        <end position="114"/>
    </location>
</feature>
<dbReference type="Proteomes" id="UP000027920">
    <property type="component" value="Unassembled WGS sequence"/>
</dbReference>
<feature type="compositionally biased region" description="Basic and acidic residues" evidence="4">
    <location>
        <begin position="62"/>
        <end position="74"/>
    </location>
</feature>
<feature type="compositionally biased region" description="Basic and acidic residues" evidence="4">
    <location>
        <begin position="826"/>
        <end position="841"/>
    </location>
</feature>
<dbReference type="OrthoDB" id="447251at2759"/>
<dbReference type="CDD" id="cd00130">
    <property type="entry name" value="PAS"/>
    <property type="match status" value="1"/>
</dbReference>
<feature type="domain" description="PAC" evidence="6">
    <location>
        <begin position="386"/>
        <end position="439"/>
    </location>
</feature>
<dbReference type="SUPFAM" id="SSF55785">
    <property type="entry name" value="PYP-like sensor domain (PAS domain)"/>
    <property type="match status" value="1"/>
</dbReference>
<evidence type="ECO:0000256" key="3">
    <source>
        <dbReference type="ARBA" id="ARBA00022991"/>
    </source>
</evidence>
<accession>A0A072NZI7</accession>
<feature type="compositionally biased region" description="Basic and acidic residues" evidence="4">
    <location>
        <begin position="755"/>
        <end position="771"/>
    </location>
</feature>
<dbReference type="InterPro" id="IPR000700">
    <property type="entry name" value="PAS-assoc_C"/>
</dbReference>
<feature type="compositionally biased region" description="Basic residues" evidence="4">
    <location>
        <begin position="8"/>
        <end position="24"/>
    </location>
</feature>
<dbReference type="STRING" id="1182545.A0A072NZI7"/>
<feature type="compositionally biased region" description="Basic and acidic residues" evidence="4">
    <location>
        <begin position="893"/>
        <end position="905"/>
    </location>
</feature>
<evidence type="ECO:0000313" key="7">
    <source>
        <dbReference type="EMBL" id="KEF52827.1"/>
    </source>
</evidence>
<organism evidence="7 8">
    <name type="scientific">Exophiala aquamarina CBS 119918</name>
    <dbReference type="NCBI Taxonomy" id="1182545"/>
    <lineage>
        <taxon>Eukaryota</taxon>
        <taxon>Fungi</taxon>
        <taxon>Dikarya</taxon>
        <taxon>Ascomycota</taxon>
        <taxon>Pezizomycotina</taxon>
        <taxon>Eurotiomycetes</taxon>
        <taxon>Chaetothyriomycetidae</taxon>
        <taxon>Chaetothyriales</taxon>
        <taxon>Herpotrichiellaceae</taxon>
        <taxon>Exophiala</taxon>
    </lineage>
</organism>
<feature type="compositionally biased region" description="Basic and acidic residues" evidence="4">
    <location>
        <begin position="529"/>
        <end position="539"/>
    </location>
</feature>
<feature type="region of interest" description="Disordered" evidence="4">
    <location>
        <begin position="1"/>
        <end position="183"/>
    </location>
</feature>
<feature type="domain" description="PAS" evidence="5">
    <location>
        <begin position="335"/>
        <end position="360"/>
    </location>
</feature>
<sequence>MDLERIKQNFRLRSGRSKSKKIRKPVPLQLDSNTHFHTTYDRSIPTTAVQLPERPQTQHNYEPAKDEPSLRNWDDQTALPQFSHVAGGSGPVEKPRPNLPHAATGSYSNSSPNKRLSRFGRSGIERPRKQPSPVEAAQHRPQPLHRALSEADVGAASNSDASDALDFDLRPPPPRPKPPSVESLSEALFSHGHLSALLRHPLYLAQFTTFVGKFCPFYHTAILRYLETQKAIKAVEYANAIAESLDYSAGDDHGEEPAGRPSSAATLEQSFTQVHFSSFQILLESALPMYITYKLVKMATECLVNEIAGRQSPSMVDLVGGLSEVFCLTDPNQYDNPIIYASEEFYRLTGYGRDDVIGRNCRFLQGANTQRGSVTRLRENIKNGKQACETFLNYRRDGRPFINLLMIAPLHDDKGNVKYHIGAQVDVTGLVEKGKGLDAFDRYLVMKEIDRRDKEINGSSIQVNQQRGRKAKTLAKLRDLSQMFDLEESAVVRSHSRSSSLTPDDGERSIGSSRRVILGESDSTPENGGKSEEKNEDKTWQLGQSGQSGLSGTLPGVYDSYMLIRATSSLRIVFVSPKLRHKFGDVVQHPFLSHIAAPSNTLAGLRESFGTGVAVSAKVNFMLNHGEKRDGTEIRQGSRPDNARACWISATPLLGSDDNIGVWMIVFVDKSKVSTTTAVQKEVKPFADEPLVPSRKDRPTKIDIPVRRSSQRLRQSHAAQGSKLELLAGDVPIKPKRLEEVTESLNSAESTLRAGTDDDKLSIGTKEKEEKETDDQNGGIGAKVGVKDVKDESVPPTDLSFPISEANRKPSEDQFVRPKLNPKISQKSERIHIRADSDAEPRALSTADLDNALVRSLPGSRTGTGTAMHRFGSPPLSPATLNMFNGFSDDGEATPRRADRLDLPNEKSPPTPPQHKSSGVDSPSGKPNGKHYMDYLRHPGTARSSSEYNRVLSGSVLVNSMYHVDEDGKHWAADDVDDFPDRECLGSPYSVD</sequence>
<dbReference type="GeneID" id="25286144"/>
<feature type="compositionally biased region" description="Polar residues" evidence="4">
    <location>
        <begin position="44"/>
        <end position="60"/>
    </location>
</feature>
<dbReference type="Pfam" id="PF13426">
    <property type="entry name" value="PAS_9"/>
    <property type="match status" value="1"/>
</dbReference>